<dbReference type="HOGENOM" id="CLU_036902_13_0_5"/>
<keyword evidence="2" id="KW-1185">Reference proteome</keyword>
<proteinExistence type="predicted"/>
<dbReference type="STRING" id="1211777.BN77_p40099"/>
<evidence type="ECO:0000313" key="2">
    <source>
        <dbReference type="Proteomes" id="UP000009319"/>
    </source>
</evidence>
<name>K0Q405_9HYPH</name>
<dbReference type="AlphaFoldDB" id="K0Q405"/>
<dbReference type="EMBL" id="CANI01000059">
    <property type="protein sequence ID" value="CCM79730.1"/>
    <property type="molecule type" value="Genomic_DNA"/>
</dbReference>
<evidence type="ECO:0000313" key="1">
    <source>
        <dbReference type="EMBL" id="CCM79730.1"/>
    </source>
</evidence>
<comment type="caution">
    <text evidence="1">The sequence shown here is derived from an EMBL/GenBank/DDBJ whole genome shotgun (WGS) entry which is preliminary data.</text>
</comment>
<organism evidence="1 2">
    <name type="scientific">Rhizobium mesoamericanum STM3625</name>
    <dbReference type="NCBI Taxonomy" id="1211777"/>
    <lineage>
        <taxon>Bacteria</taxon>
        <taxon>Pseudomonadati</taxon>
        <taxon>Pseudomonadota</taxon>
        <taxon>Alphaproteobacteria</taxon>
        <taxon>Hyphomicrobiales</taxon>
        <taxon>Rhizobiaceae</taxon>
        <taxon>Rhizobium/Agrobacterium group</taxon>
        <taxon>Rhizobium</taxon>
    </lineage>
</organism>
<protein>
    <submittedName>
        <fullName evidence="1">Transposase</fullName>
    </submittedName>
</protein>
<dbReference type="Proteomes" id="UP000009319">
    <property type="component" value="Unassembled WGS sequence"/>
</dbReference>
<dbReference type="eggNOG" id="COG3547">
    <property type="taxonomic scope" value="Bacteria"/>
</dbReference>
<sequence length="73" mass="7953">MGVRTALYEAVNVILTRPVKPSDLKSWALAVARRAGPRKARVALARKLAVVLHHMLRDGTNFIPHKATPAMAA</sequence>
<reference evidence="1 2" key="1">
    <citation type="journal article" date="2013" name="Genome Announc.">
        <title>Draft Genome Sequence of Rhizobium mesoamericanum STM3625, a Nitrogen-Fixing Symbiont of Mimosa pudica Isolated in French Guiana (South America).</title>
        <authorList>
            <person name="Moulin L."/>
            <person name="Mornico D."/>
            <person name="Melkonian R."/>
            <person name="Klonowska A."/>
        </authorList>
    </citation>
    <scope>NUCLEOTIDE SEQUENCE [LARGE SCALE GENOMIC DNA]</scope>
    <source>
        <strain evidence="1 2">STM3625</strain>
    </source>
</reference>
<accession>K0Q405</accession>
<gene>
    <name evidence="1" type="ORF">BN77_p40099</name>
</gene>